<evidence type="ECO:0000256" key="1">
    <source>
        <dbReference type="ARBA" id="ARBA00004141"/>
    </source>
</evidence>
<feature type="transmembrane region" description="Helical" evidence="8">
    <location>
        <begin position="198"/>
        <end position="217"/>
    </location>
</feature>
<keyword evidence="5 8" id="KW-0472">Membrane</keyword>
<comment type="caution">
    <text evidence="9">The sequence shown here is derived from an EMBL/GenBank/DDBJ whole genome shotgun (WGS) entry which is preliminary data.</text>
</comment>
<dbReference type="InterPro" id="IPR000425">
    <property type="entry name" value="MIP"/>
</dbReference>
<evidence type="ECO:0000313" key="9">
    <source>
        <dbReference type="EMBL" id="CAB9525932.1"/>
    </source>
</evidence>
<dbReference type="GO" id="GO:0015250">
    <property type="term" value="F:water channel activity"/>
    <property type="evidence" value="ECO:0007669"/>
    <property type="project" value="TreeGrafter"/>
</dbReference>
<reference evidence="9" key="1">
    <citation type="submission" date="2020-06" db="EMBL/GenBank/DDBJ databases">
        <authorList>
            <consortium name="Plant Systems Biology data submission"/>
        </authorList>
    </citation>
    <scope>NUCLEOTIDE SEQUENCE</scope>
    <source>
        <strain evidence="9">D6</strain>
    </source>
</reference>
<evidence type="ECO:0000256" key="4">
    <source>
        <dbReference type="ARBA" id="ARBA00022989"/>
    </source>
</evidence>
<keyword evidence="3 6" id="KW-0812">Transmembrane</keyword>
<dbReference type="PRINTS" id="PR00783">
    <property type="entry name" value="MINTRINSICP"/>
</dbReference>
<dbReference type="AlphaFoldDB" id="A0A9N8ERM5"/>
<dbReference type="EMBL" id="CAICTM010001749">
    <property type="protein sequence ID" value="CAB9525932.1"/>
    <property type="molecule type" value="Genomic_DNA"/>
</dbReference>
<comment type="similarity">
    <text evidence="2 6">Belongs to the MIP/aquaporin (TC 1.A.8) family.</text>
</comment>
<sequence>MVLALLGILKHGQPNDTFNTKRLFRDAFVEFVATTLFIFSGTLSASSTGKKLALGQGAAEDVGRVLPIAMAFGISIMTLAYSIGHLTGGHMNPAVSLLMFFRRQMSATKMIFYWIAQFVGAILGASLTWGCVSSLAGDPVLNGEFKRPPFHLGANTLDPTMTAGNGFLLEFMGSVVFFFVIAQTALDKRGIADSMFPAIPIGFSLVVVHICLIPFTGCGVNPARTFGPSIVVCMAGGDCEAVMGDAYWIYWIGPFLASWAVAELTLIMEMDVDGVEAATAPKEIESAGEDAPNTDLAKEEQELMKEVANTAEEPEISPDEEQPGVQASTLSA</sequence>
<keyword evidence="6" id="KW-0813">Transport</keyword>
<dbReference type="Gene3D" id="1.20.1080.10">
    <property type="entry name" value="Glycerol uptake facilitator protein"/>
    <property type="match status" value="1"/>
</dbReference>
<feature type="compositionally biased region" description="Basic and acidic residues" evidence="7">
    <location>
        <begin position="296"/>
        <end position="305"/>
    </location>
</feature>
<dbReference type="PANTHER" id="PTHR19139:SF199">
    <property type="entry name" value="MIP17260P"/>
    <property type="match status" value="1"/>
</dbReference>
<keyword evidence="4 8" id="KW-1133">Transmembrane helix</keyword>
<evidence type="ECO:0000256" key="6">
    <source>
        <dbReference type="RuleBase" id="RU000477"/>
    </source>
</evidence>
<feature type="transmembrane region" description="Helical" evidence="8">
    <location>
        <begin position="27"/>
        <end position="45"/>
    </location>
</feature>
<dbReference type="SUPFAM" id="SSF81338">
    <property type="entry name" value="Aquaporin-like"/>
    <property type="match status" value="1"/>
</dbReference>
<dbReference type="InterPro" id="IPR023271">
    <property type="entry name" value="Aquaporin-like"/>
</dbReference>
<dbReference type="OrthoDB" id="3222at2759"/>
<protein>
    <submittedName>
        <fullName evidence="9">Lens fiber major intrinsic protein</fullName>
    </submittedName>
</protein>
<gene>
    <name evidence="9" type="ORF">SEMRO_1751_G295280.1</name>
</gene>
<evidence type="ECO:0000256" key="8">
    <source>
        <dbReference type="SAM" id="Phobius"/>
    </source>
</evidence>
<feature type="transmembrane region" description="Helical" evidence="8">
    <location>
        <begin position="65"/>
        <end position="89"/>
    </location>
</feature>
<dbReference type="GO" id="GO:0005886">
    <property type="term" value="C:plasma membrane"/>
    <property type="evidence" value="ECO:0007669"/>
    <property type="project" value="TreeGrafter"/>
</dbReference>
<evidence type="ECO:0000256" key="3">
    <source>
        <dbReference type="ARBA" id="ARBA00022692"/>
    </source>
</evidence>
<evidence type="ECO:0000256" key="7">
    <source>
        <dbReference type="SAM" id="MobiDB-lite"/>
    </source>
</evidence>
<feature type="region of interest" description="Disordered" evidence="7">
    <location>
        <begin position="282"/>
        <end position="332"/>
    </location>
</feature>
<evidence type="ECO:0000256" key="5">
    <source>
        <dbReference type="ARBA" id="ARBA00023136"/>
    </source>
</evidence>
<dbReference type="Proteomes" id="UP001153069">
    <property type="component" value="Unassembled WGS sequence"/>
</dbReference>
<evidence type="ECO:0000313" key="10">
    <source>
        <dbReference type="Proteomes" id="UP001153069"/>
    </source>
</evidence>
<feature type="transmembrane region" description="Helical" evidence="8">
    <location>
        <begin position="248"/>
        <end position="267"/>
    </location>
</feature>
<feature type="transmembrane region" description="Helical" evidence="8">
    <location>
        <begin position="110"/>
        <end position="136"/>
    </location>
</feature>
<feature type="compositionally biased region" description="Acidic residues" evidence="7">
    <location>
        <begin position="312"/>
        <end position="322"/>
    </location>
</feature>
<dbReference type="InterPro" id="IPR034294">
    <property type="entry name" value="Aquaporin_transptr"/>
</dbReference>
<feature type="transmembrane region" description="Helical" evidence="8">
    <location>
        <begin position="167"/>
        <end position="186"/>
    </location>
</feature>
<proteinExistence type="inferred from homology"/>
<accession>A0A9N8ERM5</accession>
<dbReference type="PANTHER" id="PTHR19139">
    <property type="entry name" value="AQUAPORIN TRANSPORTER"/>
    <property type="match status" value="1"/>
</dbReference>
<keyword evidence="10" id="KW-1185">Reference proteome</keyword>
<comment type="subcellular location">
    <subcellularLocation>
        <location evidence="1">Membrane</location>
        <topology evidence="1">Multi-pass membrane protein</topology>
    </subcellularLocation>
</comment>
<name>A0A9N8ERM5_9STRA</name>
<organism evidence="9 10">
    <name type="scientific">Seminavis robusta</name>
    <dbReference type="NCBI Taxonomy" id="568900"/>
    <lineage>
        <taxon>Eukaryota</taxon>
        <taxon>Sar</taxon>
        <taxon>Stramenopiles</taxon>
        <taxon>Ochrophyta</taxon>
        <taxon>Bacillariophyta</taxon>
        <taxon>Bacillariophyceae</taxon>
        <taxon>Bacillariophycidae</taxon>
        <taxon>Naviculales</taxon>
        <taxon>Naviculaceae</taxon>
        <taxon>Seminavis</taxon>
    </lineage>
</organism>
<dbReference type="Pfam" id="PF00230">
    <property type="entry name" value="MIP"/>
    <property type="match status" value="1"/>
</dbReference>
<evidence type="ECO:0000256" key="2">
    <source>
        <dbReference type="ARBA" id="ARBA00006175"/>
    </source>
</evidence>